<protein>
    <submittedName>
        <fullName evidence="4">Response regulator</fullName>
    </submittedName>
</protein>
<evidence type="ECO:0000259" key="3">
    <source>
        <dbReference type="PROSITE" id="PS50110"/>
    </source>
</evidence>
<evidence type="ECO:0000313" key="4">
    <source>
        <dbReference type="EMBL" id="WNZ43789.1"/>
    </source>
</evidence>
<dbReference type="PANTHER" id="PTHR44591">
    <property type="entry name" value="STRESS RESPONSE REGULATOR PROTEIN 1"/>
    <property type="match status" value="1"/>
</dbReference>
<dbReference type="SMART" id="SM00448">
    <property type="entry name" value="REC"/>
    <property type="match status" value="1"/>
</dbReference>
<dbReference type="PROSITE" id="PS50110">
    <property type="entry name" value="RESPONSE_REGULATORY"/>
    <property type="match status" value="1"/>
</dbReference>
<dbReference type="InterPro" id="IPR001789">
    <property type="entry name" value="Sig_transdc_resp-reg_receiver"/>
</dbReference>
<dbReference type="InterPro" id="IPR050595">
    <property type="entry name" value="Bact_response_regulator"/>
</dbReference>
<proteinExistence type="predicted"/>
<name>A0AA96WTB0_LEPBY</name>
<dbReference type="Gene3D" id="3.40.50.2300">
    <property type="match status" value="1"/>
</dbReference>
<reference evidence="4" key="2">
    <citation type="submission" date="2023-07" db="EMBL/GenBank/DDBJ databases">
        <authorList>
            <person name="Bai X.-H."/>
            <person name="Wang H.-H."/>
            <person name="Wang J."/>
            <person name="Ma M.-Y."/>
            <person name="Hu H.-H."/>
            <person name="Song Z.-L."/>
            <person name="Ma H.-G."/>
            <person name="Fan Y."/>
            <person name="Du C.-Y."/>
            <person name="Xu J.-C."/>
        </authorList>
    </citation>
    <scope>NUCLEOTIDE SEQUENCE</scope>
    <source>
        <strain evidence="4">CZ1</strain>
    </source>
</reference>
<keyword evidence="1 2" id="KW-0597">Phosphoprotein</keyword>
<dbReference type="PANTHER" id="PTHR44591:SF3">
    <property type="entry name" value="RESPONSE REGULATORY DOMAIN-CONTAINING PROTEIN"/>
    <property type="match status" value="1"/>
</dbReference>
<feature type="modified residue" description="4-aspartylphosphate" evidence="2">
    <location>
        <position position="52"/>
    </location>
</feature>
<reference evidence="4" key="1">
    <citation type="journal article" date="2023" name="Plants (Basel)">
        <title>Genomic Analysis of Leptolyngbya boryana CZ1 Reveals Efficient Carbon Fixation Modules.</title>
        <authorList>
            <person name="Bai X."/>
            <person name="Wang H."/>
            <person name="Cheng W."/>
            <person name="Wang J."/>
            <person name="Ma M."/>
            <person name="Hu H."/>
            <person name="Song Z."/>
            <person name="Ma H."/>
            <person name="Fan Y."/>
            <person name="Du C."/>
            <person name="Xu J."/>
        </authorList>
    </citation>
    <scope>NUCLEOTIDE SEQUENCE</scope>
    <source>
        <strain evidence="4">CZ1</strain>
    </source>
</reference>
<dbReference type="GO" id="GO:0000160">
    <property type="term" value="P:phosphorelay signal transduction system"/>
    <property type="evidence" value="ECO:0007669"/>
    <property type="project" value="InterPro"/>
</dbReference>
<accession>A0AA96WTB0</accession>
<sequence length="119" mass="13105">MCQILIAEDEERLAAFIEKGLRKKGFMTAIAEDGKQAIAIVQSQQIDLLLLDLGLPLLDGLSVLRELRRNGKQFPIIVVTAQADEKQAALKAGANEFVTKPFRFNALLSVVQSLLDVEN</sequence>
<dbReference type="RefSeq" id="WP_316425964.1">
    <property type="nucleotide sequence ID" value="NZ_CP130144.1"/>
</dbReference>
<gene>
    <name evidence="4" type="ORF">Q2T42_18270</name>
</gene>
<feature type="domain" description="Response regulatory" evidence="3">
    <location>
        <begin position="3"/>
        <end position="115"/>
    </location>
</feature>
<organism evidence="4">
    <name type="scientific">Leptolyngbya boryana CZ1</name>
    <dbReference type="NCBI Taxonomy" id="3060204"/>
    <lineage>
        <taxon>Bacteria</taxon>
        <taxon>Bacillati</taxon>
        <taxon>Cyanobacteriota</taxon>
        <taxon>Cyanophyceae</taxon>
        <taxon>Leptolyngbyales</taxon>
        <taxon>Leptolyngbyaceae</taxon>
        <taxon>Leptolyngbya group</taxon>
        <taxon>Leptolyngbya</taxon>
    </lineage>
</organism>
<evidence type="ECO:0000256" key="1">
    <source>
        <dbReference type="ARBA" id="ARBA00022553"/>
    </source>
</evidence>
<dbReference type="SUPFAM" id="SSF52172">
    <property type="entry name" value="CheY-like"/>
    <property type="match status" value="1"/>
</dbReference>
<dbReference type="Pfam" id="PF00072">
    <property type="entry name" value="Response_reg"/>
    <property type="match status" value="1"/>
</dbReference>
<dbReference type="InterPro" id="IPR011006">
    <property type="entry name" value="CheY-like_superfamily"/>
</dbReference>
<dbReference type="AlphaFoldDB" id="A0AA96WTB0"/>
<dbReference type="EMBL" id="CP130144">
    <property type="protein sequence ID" value="WNZ43789.1"/>
    <property type="molecule type" value="Genomic_DNA"/>
</dbReference>
<evidence type="ECO:0000256" key="2">
    <source>
        <dbReference type="PROSITE-ProRule" id="PRU00169"/>
    </source>
</evidence>